<protein>
    <submittedName>
        <fullName evidence="3">Uncharacterized protein</fullName>
    </submittedName>
</protein>
<dbReference type="PROSITE" id="PS51257">
    <property type="entry name" value="PROKAR_LIPOPROTEIN"/>
    <property type="match status" value="1"/>
</dbReference>
<keyword evidence="1" id="KW-0175">Coiled coil</keyword>
<feature type="region of interest" description="Disordered" evidence="2">
    <location>
        <begin position="337"/>
        <end position="363"/>
    </location>
</feature>
<sequence length="815" mass="93945">MDEKGVSSSHLTVSEEKSDSFYPMYFGVSCAFFALKVLSRPDREEERWSELCDKMLQGSAQLLGLLVWRIQREGENSEGYKLLHELGAAKKEIKKLNQMRRDDAKANEKVVSIFASQEQGWLIERKKLRQHAGTLMNELRVLQKSEEEAISEINDKLKEMELLVQEKDKALEEKEHKRKELEEKFTKAENSAEELRETAKREAQEYSTDLWKHKTAFLELASNQQQLEAELGRALRQLESKRQEIDLVLEQKEESVLLTQKLSMEVVKMRKDLEQKDKILSAMLRKSKVYTVEKQMLLKEAELSKAKRKQAELETERWRAVSESKYKRHSLRSMFARQANSRSDDPSIARGTSQIGKGRSQPGDYVLEYENPEFRKDAEVFTPFSESYSPEINDELAFATDLKHLEGWVRSEAEKYATTIEKRHHLEIDAFAEQMRLKDEKLEAFRWQMLSMKIESKRLRSYAAGLSQELSQLRHENMKLEALSLERQEELKALKEQFIVQVTPHISRKTDKDSSLPGPTSAHGASNVKIVKREPEERDQETKADLMEMSPAPDAEKEGGEGAFNKQSTNVIFIVQSPEKEFEEKKNVSNEAPLKDKSASLVEIDSVQKSTWPSQPLIKTTNSACRMDLQALGVSYKIKRLKQQLIMLERLTGKLEIGEHTENNDSMQYEIKGFQLLISLLNKQISRYHSLQGKTDELCKRMHDNDADKSEHSGSLRTKAGTKTLEHFLEETFQLQRYIVATGQKLMEVQSQIASGFAGSPEDVDKSVSFDMKRFTDNIRTLFQEVQRGLEVRIARIIGDLEGTLACEGMIRMRR</sequence>
<gene>
    <name evidence="3" type="ORF">P3X46_028794</name>
</gene>
<evidence type="ECO:0000256" key="1">
    <source>
        <dbReference type="SAM" id="Coils"/>
    </source>
</evidence>
<feature type="coiled-coil region" evidence="1">
    <location>
        <begin position="143"/>
        <end position="255"/>
    </location>
</feature>
<dbReference type="PANTHER" id="PTHR47747:SF2">
    <property type="entry name" value="RIBONUCLEASE P PROTEIN SUBUNIT P38-LIKE PROTEIN"/>
    <property type="match status" value="1"/>
</dbReference>
<proteinExistence type="predicted"/>
<evidence type="ECO:0000313" key="4">
    <source>
        <dbReference type="Proteomes" id="UP001174677"/>
    </source>
</evidence>
<evidence type="ECO:0000313" key="3">
    <source>
        <dbReference type="EMBL" id="KAJ9146545.1"/>
    </source>
</evidence>
<dbReference type="EMBL" id="JARPOI010000016">
    <property type="protein sequence ID" value="KAJ9146545.1"/>
    <property type="molecule type" value="Genomic_DNA"/>
</dbReference>
<feature type="region of interest" description="Disordered" evidence="2">
    <location>
        <begin position="505"/>
        <end position="563"/>
    </location>
</feature>
<evidence type="ECO:0000256" key="2">
    <source>
        <dbReference type="SAM" id="MobiDB-lite"/>
    </source>
</evidence>
<dbReference type="Proteomes" id="UP001174677">
    <property type="component" value="Chromosome 16"/>
</dbReference>
<dbReference type="PANTHER" id="PTHR47747">
    <property type="entry name" value="RIBONUCLEASE P PROTEIN SUBUNIT P38-LIKE PROTEIN"/>
    <property type="match status" value="1"/>
</dbReference>
<keyword evidence="4" id="KW-1185">Reference proteome</keyword>
<feature type="coiled-coil region" evidence="1">
    <location>
        <begin position="463"/>
        <end position="497"/>
    </location>
</feature>
<feature type="compositionally biased region" description="Basic and acidic residues" evidence="2">
    <location>
        <begin position="531"/>
        <end position="546"/>
    </location>
</feature>
<accession>A0ABQ9KQ98</accession>
<reference evidence="3" key="1">
    <citation type="journal article" date="2023" name="Plant Biotechnol. J.">
        <title>Chromosome-level wild Hevea brasiliensis genome provides new tools for genomic-assisted breeding and valuable loci to elevate rubber yield.</title>
        <authorList>
            <person name="Cheng H."/>
            <person name="Song X."/>
            <person name="Hu Y."/>
            <person name="Wu T."/>
            <person name="Yang Q."/>
            <person name="An Z."/>
            <person name="Feng S."/>
            <person name="Deng Z."/>
            <person name="Wu W."/>
            <person name="Zeng X."/>
            <person name="Tu M."/>
            <person name="Wang X."/>
            <person name="Huang H."/>
        </authorList>
    </citation>
    <scope>NUCLEOTIDE SEQUENCE</scope>
    <source>
        <strain evidence="3">MT/VB/25A 57/8</strain>
    </source>
</reference>
<organism evidence="3 4">
    <name type="scientific">Hevea brasiliensis</name>
    <name type="common">Para rubber tree</name>
    <name type="synonym">Siphonia brasiliensis</name>
    <dbReference type="NCBI Taxonomy" id="3981"/>
    <lineage>
        <taxon>Eukaryota</taxon>
        <taxon>Viridiplantae</taxon>
        <taxon>Streptophyta</taxon>
        <taxon>Embryophyta</taxon>
        <taxon>Tracheophyta</taxon>
        <taxon>Spermatophyta</taxon>
        <taxon>Magnoliopsida</taxon>
        <taxon>eudicotyledons</taxon>
        <taxon>Gunneridae</taxon>
        <taxon>Pentapetalae</taxon>
        <taxon>rosids</taxon>
        <taxon>fabids</taxon>
        <taxon>Malpighiales</taxon>
        <taxon>Euphorbiaceae</taxon>
        <taxon>Crotonoideae</taxon>
        <taxon>Micrandreae</taxon>
        <taxon>Hevea</taxon>
    </lineage>
</organism>
<name>A0ABQ9KQ98_HEVBR</name>
<comment type="caution">
    <text evidence="3">The sequence shown here is derived from an EMBL/GenBank/DDBJ whole genome shotgun (WGS) entry which is preliminary data.</text>
</comment>